<dbReference type="EMBL" id="CT573213">
    <property type="protein sequence ID" value="CAJ64843.1"/>
    <property type="molecule type" value="Genomic_DNA"/>
</dbReference>
<feature type="domain" description="AB hydrolase-1" evidence="1">
    <location>
        <begin position="23"/>
        <end position="268"/>
    </location>
</feature>
<dbReference type="eggNOG" id="COG2267">
    <property type="taxonomic scope" value="Bacteria"/>
</dbReference>
<dbReference type="Proteomes" id="UP000000657">
    <property type="component" value="Chromosome"/>
</dbReference>
<dbReference type="PANTHER" id="PTHR43433:SF5">
    <property type="entry name" value="AB HYDROLASE-1 DOMAIN-CONTAINING PROTEIN"/>
    <property type="match status" value="1"/>
</dbReference>
<keyword evidence="2" id="KW-0378">Hydrolase</keyword>
<dbReference type="KEGG" id="fal:FRAAL6220"/>
<protein>
    <submittedName>
        <fullName evidence="2">Prolyl aminopeptidase</fullName>
    </submittedName>
</protein>
<evidence type="ECO:0000313" key="2">
    <source>
        <dbReference type="EMBL" id="CAJ64843.1"/>
    </source>
</evidence>
<dbReference type="PANTHER" id="PTHR43433">
    <property type="entry name" value="HYDROLASE, ALPHA/BETA FOLD FAMILY PROTEIN"/>
    <property type="match status" value="1"/>
</dbReference>
<dbReference type="SUPFAM" id="SSF53474">
    <property type="entry name" value="alpha/beta-Hydrolases"/>
    <property type="match status" value="1"/>
</dbReference>
<dbReference type="InterPro" id="IPR050471">
    <property type="entry name" value="AB_hydrolase"/>
</dbReference>
<evidence type="ECO:0000313" key="3">
    <source>
        <dbReference type="Proteomes" id="UP000000657"/>
    </source>
</evidence>
<reference evidence="2 3" key="1">
    <citation type="journal article" date="2007" name="Genome Res.">
        <title>Genome characteristics of facultatively symbiotic Frankia sp. strains reflect host range and host plant biogeography.</title>
        <authorList>
            <person name="Normand P."/>
            <person name="Lapierre P."/>
            <person name="Tisa L.S."/>
            <person name="Gogarten J.P."/>
            <person name="Alloisio N."/>
            <person name="Bagnarol E."/>
            <person name="Bassi C.A."/>
            <person name="Berry A.M."/>
            <person name="Bickhart D.M."/>
            <person name="Choisne N."/>
            <person name="Couloux A."/>
            <person name="Cournoyer B."/>
            <person name="Cruveiller S."/>
            <person name="Daubin V."/>
            <person name="Demange N."/>
            <person name="Francino M.P."/>
            <person name="Goltsman E."/>
            <person name="Huang Y."/>
            <person name="Kopp O.R."/>
            <person name="Labarre L."/>
            <person name="Lapidus A."/>
            <person name="Lavire C."/>
            <person name="Marechal J."/>
            <person name="Martinez M."/>
            <person name="Mastronunzio J.E."/>
            <person name="Mullin B.C."/>
            <person name="Niemann J."/>
            <person name="Pujic P."/>
            <person name="Rawnsley T."/>
            <person name="Rouy Z."/>
            <person name="Schenowitz C."/>
            <person name="Sellstedt A."/>
            <person name="Tavares F."/>
            <person name="Tomkins J.P."/>
            <person name="Vallenet D."/>
            <person name="Valverde C."/>
            <person name="Wall L.G."/>
            <person name="Wang Y."/>
            <person name="Medigue C."/>
            <person name="Benson D.R."/>
        </authorList>
    </citation>
    <scope>NUCLEOTIDE SEQUENCE [LARGE SCALE GENOMIC DNA]</scope>
    <source>
        <strain evidence="3">DSM 45986 / CECT 9034 / ACN14a</strain>
    </source>
</reference>
<dbReference type="OrthoDB" id="8957634at2"/>
<dbReference type="InterPro" id="IPR029058">
    <property type="entry name" value="AB_hydrolase_fold"/>
</dbReference>
<dbReference type="Gene3D" id="3.40.50.1820">
    <property type="entry name" value="alpha/beta hydrolase"/>
    <property type="match status" value="1"/>
</dbReference>
<dbReference type="HOGENOM" id="CLU_020336_0_1_11"/>
<sequence length="299" mass="31860">MGIVTVNGIDLAYEIHGDDDGLPLLLIGGLGQQLVGWHPDLLAALARRGYRAIVFDNRDVGLSTHLDHLGRPDLGAIIAGRFDLAPYGLADLATDALGLLTALGVESAHLLGLSMGGMIAQIAALRSPGQVRSLTSVMSHPGDHRVQPTREAIGLFLRPAPLDLEQSVLAAHEAYRVLGSPEFAPDEAWVRRRAEIYWDRRANPDGLLRQVAAVLSAPDRTAELAGLRPPTLVVHGGADPLVPVIGGRLTAAAIPAAELLEIDGMGHDLPRQVWDRVLDKLEDVVDRGEAGRHYLAAAS</sequence>
<organism evidence="2 3">
    <name type="scientific">Frankia alni (strain DSM 45986 / CECT 9034 / ACN14a)</name>
    <dbReference type="NCBI Taxonomy" id="326424"/>
    <lineage>
        <taxon>Bacteria</taxon>
        <taxon>Bacillati</taxon>
        <taxon>Actinomycetota</taxon>
        <taxon>Actinomycetes</taxon>
        <taxon>Frankiales</taxon>
        <taxon>Frankiaceae</taxon>
        <taxon>Frankia</taxon>
    </lineage>
</organism>
<proteinExistence type="predicted"/>
<dbReference type="GO" id="GO:0004177">
    <property type="term" value="F:aminopeptidase activity"/>
    <property type="evidence" value="ECO:0007669"/>
    <property type="project" value="UniProtKB-KW"/>
</dbReference>
<dbReference type="InterPro" id="IPR000073">
    <property type="entry name" value="AB_hydrolase_1"/>
</dbReference>
<keyword evidence="3" id="KW-1185">Reference proteome</keyword>
<dbReference type="AlphaFoldDB" id="Q0RCI1"/>
<gene>
    <name evidence="2" type="ordered locus">FRAAL6220</name>
</gene>
<dbReference type="Pfam" id="PF00561">
    <property type="entry name" value="Abhydrolase_1"/>
    <property type="match status" value="1"/>
</dbReference>
<dbReference type="STRING" id="326424.FRAAL6220"/>
<accession>Q0RCI1</accession>
<dbReference type="GO" id="GO:0004806">
    <property type="term" value="F:triacylglycerol lipase activity"/>
    <property type="evidence" value="ECO:0007669"/>
    <property type="project" value="TreeGrafter"/>
</dbReference>
<dbReference type="ESTHER" id="fraaa-q0rci1">
    <property type="family name" value="Aclacinomycin-methylesterase_RdmC"/>
</dbReference>
<name>Q0RCI1_FRAAA</name>
<dbReference type="RefSeq" id="WP_011607270.1">
    <property type="nucleotide sequence ID" value="NC_008278.1"/>
</dbReference>
<keyword evidence="2" id="KW-0031">Aminopeptidase</keyword>
<keyword evidence="2" id="KW-0645">Protease</keyword>
<dbReference type="GO" id="GO:0046503">
    <property type="term" value="P:glycerolipid catabolic process"/>
    <property type="evidence" value="ECO:0007669"/>
    <property type="project" value="TreeGrafter"/>
</dbReference>
<evidence type="ECO:0000259" key="1">
    <source>
        <dbReference type="Pfam" id="PF00561"/>
    </source>
</evidence>